<organism evidence="2 3">
    <name type="scientific">Madurella fahalii</name>
    <dbReference type="NCBI Taxonomy" id="1157608"/>
    <lineage>
        <taxon>Eukaryota</taxon>
        <taxon>Fungi</taxon>
        <taxon>Dikarya</taxon>
        <taxon>Ascomycota</taxon>
        <taxon>Pezizomycotina</taxon>
        <taxon>Sordariomycetes</taxon>
        <taxon>Sordariomycetidae</taxon>
        <taxon>Sordariales</taxon>
        <taxon>Sordariales incertae sedis</taxon>
        <taxon>Madurella</taxon>
    </lineage>
</organism>
<dbReference type="EMBL" id="BAAFSV010000004">
    <property type="protein sequence ID" value="GAB1317382.1"/>
    <property type="molecule type" value="Genomic_DNA"/>
</dbReference>
<evidence type="ECO:0000313" key="2">
    <source>
        <dbReference type="EMBL" id="GAB1317382.1"/>
    </source>
</evidence>
<dbReference type="Proteomes" id="UP001628179">
    <property type="component" value="Unassembled WGS sequence"/>
</dbReference>
<proteinExistence type="predicted"/>
<sequence>MLSLRSLVTGAVALMATPIMALTATQVTDSLKDLTAKSDALVPPAQSIADSVTVDVFVNVFAEVVVGSTDLVAQLEATAPITVAAEVDLIIAAFVQLSVSLQVVLDILSVRVDIVADLVVLLQPVLSILGQEQTAINGIAAELIRIVDSRGAEIQAPADTLLLTLGDVIGLLGL</sequence>
<evidence type="ECO:0000313" key="3">
    <source>
        <dbReference type="Proteomes" id="UP001628179"/>
    </source>
</evidence>
<evidence type="ECO:0000256" key="1">
    <source>
        <dbReference type="SAM" id="SignalP"/>
    </source>
</evidence>
<dbReference type="GeneID" id="98178335"/>
<feature type="signal peptide" evidence="1">
    <location>
        <begin position="1"/>
        <end position="21"/>
    </location>
</feature>
<protein>
    <submittedName>
        <fullName evidence="2">Uncharacterized protein</fullName>
    </submittedName>
</protein>
<keyword evidence="3" id="KW-1185">Reference proteome</keyword>
<reference evidence="2 3" key="1">
    <citation type="submission" date="2024-09" db="EMBL/GenBank/DDBJ databases">
        <title>Itraconazole resistance in Madurella fahalii resulting from another homologue of gene encoding cytochrome P450 14-alpha sterol demethylase (CYP51).</title>
        <authorList>
            <person name="Yoshioka I."/>
            <person name="Fahal A.H."/>
            <person name="Kaneko S."/>
            <person name="Yaguchi T."/>
        </authorList>
    </citation>
    <scope>NUCLEOTIDE SEQUENCE [LARGE SCALE GENOMIC DNA]</scope>
    <source>
        <strain evidence="2 3">IFM 68171</strain>
    </source>
</reference>
<accession>A0ABQ0GI22</accession>
<comment type="caution">
    <text evidence="2">The sequence shown here is derived from an EMBL/GenBank/DDBJ whole genome shotgun (WGS) entry which is preliminary data.</text>
</comment>
<keyword evidence="1" id="KW-0732">Signal</keyword>
<feature type="chain" id="PRO_5047320365" evidence="1">
    <location>
        <begin position="22"/>
        <end position="174"/>
    </location>
</feature>
<dbReference type="RefSeq" id="XP_070919113.1">
    <property type="nucleotide sequence ID" value="XM_071063012.1"/>
</dbReference>
<gene>
    <name evidence="2" type="ORF">MFIFM68171_07592</name>
</gene>
<name>A0ABQ0GI22_9PEZI</name>